<feature type="domain" description="SGNH hydrolase-type esterase" evidence="1">
    <location>
        <begin position="187"/>
        <end position="380"/>
    </location>
</feature>
<dbReference type="RefSeq" id="WP_318064699.1">
    <property type="nucleotide sequence ID" value="NZ_JAWONS010000216.1"/>
</dbReference>
<dbReference type="Pfam" id="PF13472">
    <property type="entry name" value="Lipase_GDSL_2"/>
    <property type="match status" value="1"/>
</dbReference>
<name>A0ABU4GQG8_9CLOT</name>
<evidence type="ECO:0000259" key="1">
    <source>
        <dbReference type="Pfam" id="PF13472"/>
    </source>
</evidence>
<dbReference type="SUPFAM" id="SSF52266">
    <property type="entry name" value="SGNH hydrolase"/>
    <property type="match status" value="1"/>
</dbReference>
<gene>
    <name evidence="2" type="ORF">RZO55_12840</name>
</gene>
<accession>A0ABU4GQG8</accession>
<dbReference type="InterPro" id="IPR013830">
    <property type="entry name" value="SGNH_hydro"/>
</dbReference>
<proteinExistence type="predicted"/>
<reference evidence="2 3" key="1">
    <citation type="submission" date="2023-10" db="EMBL/GenBank/DDBJ databases">
        <title>A novel Glycoside Hydrolase 43-Like Enzyme from Clostrdium boliviensis is an Endo-xylanase, and a Candidate for Xylooligosaccharides Production from Different Xylan Substrates.</title>
        <authorList>
            <person name="Alvarez M.T."/>
            <person name="Rocabado-Villegas L.R."/>
            <person name="Salas-Veizaga D.M."/>
            <person name="Linares-Pasten J.A."/>
            <person name="Gudmundsdottir E.E."/>
            <person name="Hreggvidsson G.O."/>
            <person name="Adlercreutz P."/>
            <person name="Nordberg Karlsson E."/>
        </authorList>
    </citation>
    <scope>NUCLEOTIDE SEQUENCE [LARGE SCALE GENOMIC DNA]</scope>
    <source>
        <strain evidence="2 3">E-1</strain>
    </source>
</reference>
<dbReference type="Proteomes" id="UP001276854">
    <property type="component" value="Unassembled WGS sequence"/>
</dbReference>
<comment type="caution">
    <text evidence="2">The sequence shown here is derived from an EMBL/GenBank/DDBJ whole genome shotgun (WGS) entry which is preliminary data.</text>
</comment>
<dbReference type="Gene3D" id="3.40.50.1110">
    <property type="entry name" value="SGNH hydrolase"/>
    <property type="match status" value="1"/>
</dbReference>
<dbReference type="PANTHER" id="PTHR43784">
    <property type="entry name" value="GDSL-LIKE LIPASE/ACYLHYDROLASE, PUTATIVE (AFU_ORTHOLOGUE AFUA_2G00820)-RELATED"/>
    <property type="match status" value="1"/>
</dbReference>
<sequence>MEWKTTWSYLPINYNTTIGTVEKITQRTYIQNNLSGKKIKIKFSNLYSNEKLILEKVVVGQRKPNHEQIEEVIDITHQGRNRIVIEAGQEFYSDEILWNIDAQTEMVLSIYLEEKTKVQSACSTWSAKSWHTVYGVNGDYTCDQKFVEKESKEIYPYVDVDANKANILVGVSEIKLYTDQKVKTVVLFGDSITHMSYYSDALIQRVYPLLSGKITILNRGIGGNRILNDATYVSEMPGGGKCFGTAAIKRFEKDVYESDCPETVIILEGINDMMHPYLFGNKEEIVTAKELQSGIERLIQIAHEKGSKVYLGTVMPFRDNALEWLPNSEKVRLELNEWIRSQQIADGIVDFAKQVEKKEKPEYMREDLHIGDGLHPNREGGIVMAESIPMEWILEAVE</sequence>
<evidence type="ECO:0000313" key="2">
    <source>
        <dbReference type="EMBL" id="MDW2798462.1"/>
    </source>
</evidence>
<organism evidence="2 3">
    <name type="scientific">Clostridium boliviensis</name>
    <dbReference type="NCBI Taxonomy" id="318465"/>
    <lineage>
        <taxon>Bacteria</taxon>
        <taxon>Bacillati</taxon>
        <taxon>Bacillota</taxon>
        <taxon>Clostridia</taxon>
        <taxon>Eubacteriales</taxon>
        <taxon>Clostridiaceae</taxon>
        <taxon>Clostridium</taxon>
    </lineage>
</organism>
<dbReference type="EMBL" id="JAWONS010000216">
    <property type="protein sequence ID" value="MDW2798462.1"/>
    <property type="molecule type" value="Genomic_DNA"/>
</dbReference>
<keyword evidence="3" id="KW-1185">Reference proteome</keyword>
<protein>
    <submittedName>
        <fullName evidence="2">GDSL-type esterase/lipase family protein</fullName>
    </submittedName>
</protein>
<dbReference type="InterPro" id="IPR053140">
    <property type="entry name" value="GDSL_Rv0518-like"/>
</dbReference>
<evidence type="ECO:0000313" key="3">
    <source>
        <dbReference type="Proteomes" id="UP001276854"/>
    </source>
</evidence>
<dbReference type="PANTHER" id="PTHR43784:SF2">
    <property type="entry name" value="GDSL-LIKE LIPASE_ACYLHYDROLASE, PUTATIVE (AFU_ORTHOLOGUE AFUA_2G00820)-RELATED"/>
    <property type="match status" value="1"/>
</dbReference>
<dbReference type="InterPro" id="IPR036514">
    <property type="entry name" value="SGNH_hydro_sf"/>
</dbReference>